<evidence type="ECO:0000256" key="2">
    <source>
        <dbReference type="ARBA" id="ARBA00022475"/>
    </source>
</evidence>
<dbReference type="PANTHER" id="PTHR24249">
    <property type="entry name" value="HISTAMINE RECEPTOR-RELATED G-PROTEIN COUPLED RECEPTOR"/>
    <property type="match status" value="1"/>
</dbReference>
<keyword evidence="4 10" id="KW-1133">Transmembrane helix</keyword>
<dbReference type="EMBL" id="CAJHNH020008504">
    <property type="protein sequence ID" value="CAG5136208.1"/>
    <property type="molecule type" value="Genomic_DNA"/>
</dbReference>
<dbReference type="Gene3D" id="1.20.1070.10">
    <property type="entry name" value="Rhodopsin 7-helix transmembrane proteins"/>
    <property type="match status" value="1"/>
</dbReference>
<proteinExistence type="inferred from homology"/>
<keyword evidence="7 9" id="KW-0675">Receptor</keyword>
<comment type="similarity">
    <text evidence="9">Belongs to the G-protein coupled receptor 1 family.</text>
</comment>
<evidence type="ECO:0000256" key="10">
    <source>
        <dbReference type="SAM" id="Phobius"/>
    </source>
</evidence>
<dbReference type="CDD" id="cd00637">
    <property type="entry name" value="7tm_classA_rhodopsin-like"/>
    <property type="match status" value="1"/>
</dbReference>
<keyword evidence="13" id="KW-1185">Reference proteome</keyword>
<dbReference type="InterPro" id="IPR017452">
    <property type="entry name" value="GPCR_Rhodpsn_7TM"/>
</dbReference>
<feature type="transmembrane region" description="Helical" evidence="10">
    <location>
        <begin position="107"/>
        <end position="128"/>
    </location>
</feature>
<dbReference type="PROSITE" id="PS00237">
    <property type="entry name" value="G_PROTEIN_RECEP_F1_1"/>
    <property type="match status" value="1"/>
</dbReference>
<dbReference type="SUPFAM" id="SSF81321">
    <property type="entry name" value="Family A G protein-coupled receptor-like"/>
    <property type="match status" value="1"/>
</dbReference>
<evidence type="ECO:0000256" key="4">
    <source>
        <dbReference type="ARBA" id="ARBA00022989"/>
    </source>
</evidence>
<feature type="domain" description="G-protein coupled receptors family 1 profile" evidence="11">
    <location>
        <begin position="5"/>
        <end position="203"/>
    </location>
</feature>
<dbReference type="AlphaFoldDB" id="A0A8S4A7H1"/>
<sequence>MILIKSIFIIVFTTRTEERQKNTNIVFASIAINDLVKGVVLLYYQVATIPFYKPNALWNNTSDSFLFGACYGNVILSFLHLAVLTLDRYVYILHQFFYMKHVTKRRIYLVLLCIWIIGLIYIVIPIFVYADEKYHERCMILHPPVEYFCLSSCVYVFMLIVVFICCLNIACLAFKRRKAANNRRRTATDILDSTIFRSNRSSA</sequence>
<evidence type="ECO:0000259" key="11">
    <source>
        <dbReference type="PROSITE" id="PS50262"/>
    </source>
</evidence>
<dbReference type="InterPro" id="IPR050569">
    <property type="entry name" value="TAAR"/>
</dbReference>
<dbReference type="OrthoDB" id="6085995at2759"/>
<comment type="caution">
    <text evidence="12">The sequence shown here is derived from an EMBL/GenBank/DDBJ whole genome shotgun (WGS) entry which is preliminary data.</text>
</comment>
<dbReference type="PROSITE" id="PS50262">
    <property type="entry name" value="G_PROTEIN_RECEP_F1_2"/>
    <property type="match status" value="1"/>
</dbReference>
<evidence type="ECO:0000256" key="1">
    <source>
        <dbReference type="ARBA" id="ARBA00004651"/>
    </source>
</evidence>
<protein>
    <recommendedName>
        <fullName evidence="11">G-protein coupled receptors family 1 profile domain-containing protein</fullName>
    </recommendedName>
</protein>
<dbReference type="Proteomes" id="UP000678393">
    <property type="component" value="Unassembled WGS sequence"/>
</dbReference>
<dbReference type="GO" id="GO:0005886">
    <property type="term" value="C:plasma membrane"/>
    <property type="evidence" value="ECO:0007669"/>
    <property type="project" value="UniProtKB-SubCell"/>
</dbReference>
<evidence type="ECO:0000256" key="7">
    <source>
        <dbReference type="ARBA" id="ARBA00023170"/>
    </source>
</evidence>
<feature type="non-terminal residue" evidence="12">
    <location>
        <position position="203"/>
    </location>
</feature>
<evidence type="ECO:0000313" key="12">
    <source>
        <dbReference type="EMBL" id="CAG5136208.1"/>
    </source>
</evidence>
<gene>
    <name evidence="12" type="ORF">CUNI_LOCUS21766</name>
</gene>
<keyword evidence="6 10" id="KW-0472">Membrane</keyword>
<feature type="transmembrane region" description="Helical" evidence="10">
    <location>
        <begin position="25"/>
        <end position="44"/>
    </location>
</feature>
<dbReference type="PRINTS" id="PR00237">
    <property type="entry name" value="GPCRRHODOPSN"/>
</dbReference>
<accession>A0A8S4A7H1</accession>
<evidence type="ECO:0000313" key="13">
    <source>
        <dbReference type="Proteomes" id="UP000678393"/>
    </source>
</evidence>
<dbReference type="Pfam" id="PF00001">
    <property type="entry name" value="7tm_1"/>
    <property type="match status" value="1"/>
</dbReference>
<keyword evidence="3 9" id="KW-0812">Transmembrane</keyword>
<evidence type="ECO:0000256" key="9">
    <source>
        <dbReference type="RuleBase" id="RU000688"/>
    </source>
</evidence>
<name>A0A8S4A7H1_9EUPU</name>
<evidence type="ECO:0000256" key="6">
    <source>
        <dbReference type="ARBA" id="ARBA00023136"/>
    </source>
</evidence>
<feature type="transmembrane region" description="Helical" evidence="10">
    <location>
        <begin position="64"/>
        <end position="86"/>
    </location>
</feature>
<dbReference type="InterPro" id="IPR000276">
    <property type="entry name" value="GPCR_Rhodpsn"/>
</dbReference>
<feature type="transmembrane region" description="Helical" evidence="10">
    <location>
        <begin position="148"/>
        <end position="174"/>
    </location>
</feature>
<evidence type="ECO:0000256" key="5">
    <source>
        <dbReference type="ARBA" id="ARBA00023040"/>
    </source>
</evidence>
<reference evidence="12" key="1">
    <citation type="submission" date="2021-04" db="EMBL/GenBank/DDBJ databases">
        <authorList>
            <consortium name="Molecular Ecology Group"/>
        </authorList>
    </citation>
    <scope>NUCLEOTIDE SEQUENCE</scope>
</reference>
<comment type="subcellular location">
    <subcellularLocation>
        <location evidence="1">Cell membrane</location>
        <topology evidence="1">Multi-pass membrane protein</topology>
    </subcellularLocation>
</comment>
<keyword evidence="2" id="KW-1003">Cell membrane</keyword>
<keyword evidence="5 9" id="KW-0297">G-protein coupled receptor</keyword>
<evidence type="ECO:0000256" key="8">
    <source>
        <dbReference type="ARBA" id="ARBA00023224"/>
    </source>
</evidence>
<organism evidence="12 13">
    <name type="scientific">Candidula unifasciata</name>
    <dbReference type="NCBI Taxonomy" id="100452"/>
    <lineage>
        <taxon>Eukaryota</taxon>
        <taxon>Metazoa</taxon>
        <taxon>Spiralia</taxon>
        <taxon>Lophotrochozoa</taxon>
        <taxon>Mollusca</taxon>
        <taxon>Gastropoda</taxon>
        <taxon>Heterobranchia</taxon>
        <taxon>Euthyneura</taxon>
        <taxon>Panpulmonata</taxon>
        <taxon>Eupulmonata</taxon>
        <taxon>Stylommatophora</taxon>
        <taxon>Helicina</taxon>
        <taxon>Helicoidea</taxon>
        <taxon>Geomitridae</taxon>
        <taxon>Candidula</taxon>
    </lineage>
</organism>
<keyword evidence="8 9" id="KW-0807">Transducer</keyword>
<dbReference type="GO" id="GO:0004930">
    <property type="term" value="F:G protein-coupled receptor activity"/>
    <property type="evidence" value="ECO:0007669"/>
    <property type="project" value="UniProtKB-KW"/>
</dbReference>
<evidence type="ECO:0000256" key="3">
    <source>
        <dbReference type="ARBA" id="ARBA00022692"/>
    </source>
</evidence>